<comment type="caution">
    <text evidence="2">The sequence shown here is derived from an EMBL/GenBank/DDBJ whole genome shotgun (WGS) entry which is preliminary data.</text>
</comment>
<dbReference type="EMBL" id="BAAAFZ010000063">
    <property type="protein sequence ID" value="GAA0597444.1"/>
    <property type="molecule type" value="Genomic_DNA"/>
</dbReference>
<name>A0ABN1FTH9_9PROT</name>
<gene>
    <name evidence="2" type="ORF">GCM10009416_39630</name>
</gene>
<evidence type="ECO:0000313" key="3">
    <source>
        <dbReference type="Proteomes" id="UP001501588"/>
    </source>
</evidence>
<evidence type="ECO:0008006" key="4">
    <source>
        <dbReference type="Google" id="ProtNLM"/>
    </source>
</evidence>
<dbReference type="SUPFAM" id="SSF46689">
    <property type="entry name" value="Homeodomain-like"/>
    <property type="match status" value="1"/>
</dbReference>
<reference evidence="2 3" key="1">
    <citation type="journal article" date="2019" name="Int. J. Syst. Evol. Microbiol.">
        <title>The Global Catalogue of Microorganisms (GCM) 10K type strain sequencing project: providing services to taxonomists for standard genome sequencing and annotation.</title>
        <authorList>
            <consortium name="The Broad Institute Genomics Platform"/>
            <consortium name="The Broad Institute Genome Sequencing Center for Infectious Disease"/>
            <person name="Wu L."/>
            <person name="Ma J."/>
        </authorList>
    </citation>
    <scope>NUCLEOTIDE SEQUENCE [LARGE SCALE GENOMIC DNA]</scope>
    <source>
        <strain evidence="2 3">JCM 9933</strain>
    </source>
</reference>
<evidence type="ECO:0000256" key="1">
    <source>
        <dbReference type="SAM" id="MobiDB-lite"/>
    </source>
</evidence>
<evidence type="ECO:0000313" key="2">
    <source>
        <dbReference type="EMBL" id="GAA0597444.1"/>
    </source>
</evidence>
<accession>A0ABN1FTH9</accession>
<sequence length="158" mass="16961">MAWRRGRAHGPDLRARVLAALDAGATVREAAERSAVSPSYAAKARLRREATGEVEARPQRGGHRPRLLAPHEAALRARVDEADDATPAEPRARPSKKRGVPVSLGAVWAAVAHMGLTLKKKRSRAAEQDRPDVAVARAAWAGLAPRLDPSRLVARQSG</sequence>
<dbReference type="Proteomes" id="UP001501588">
    <property type="component" value="Unassembled WGS sequence"/>
</dbReference>
<dbReference type="InterPro" id="IPR009057">
    <property type="entry name" value="Homeodomain-like_sf"/>
</dbReference>
<organism evidence="2 3">
    <name type="scientific">Craurococcus roseus</name>
    <dbReference type="NCBI Taxonomy" id="77585"/>
    <lineage>
        <taxon>Bacteria</taxon>
        <taxon>Pseudomonadati</taxon>
        <taxon>Pseudomonadota</taxon>
        <taxon>Alphaproteobacteria</taxon>
        <taxon>Acetobacterales</taxon>
        <taxon>Acetobacteraceae</taxon>
        <taxon>Craurococcus</taxon>
    </lineage>
</organism>
<feature type="compositionally biased region" description="Basic and acidic residues" evidence="1">
    <location>
        <begin position="47"/>
        <end position="58"/>
    </location>
</feature>
<feature type="region of interest" description="Disordered" evidence="1">
    <location>
        <begin position="28"/>
        <end position="66"/>
    </location>
</feature>
<protein>
    <recommendedName>
        <fullName evidence="4">Transposase</fullName>
    </recommendedName>
</protein>
<proteinExistence type="predicted"/>
<keyword evidence="3" id="KW-1185">Reference proteome</keyword>
<feature type="region of interest" description="Disordered" evidence="1">
    <location>
        <begin position="80"/>
        <end position="99"/>
    </location>
</feature>